<keyword evidence="4 6" id="KW-1133">Transmembrane helix</keyword>
<dbReference type="GO" id="GO:0017004">
    <property type="term" value="P:cytochrome complex assembly"/>
    <property type="evidence" value="ECO:0007669"/>
    <property type="project" value="InterPro"/>
</dbReference>
<evidence type="ECO:0000256" key="1">
    <source>
        <dbReference type="ARBA" id="ARBA00004141"/>
    </source>
</evidence>
<evidence type="ECO:0000313" key="7">
    <source>
        <dbReference type="EMBL" id="PXY17553.1"/>
    </source>
</evidence>
<gene>
    <name evidence="7" type="ORF">BA062_37330</name>
</gene>
<dbReference type="RefSeq" id="WP_110343949.1">
    <property type="nucleotide sequence ID" value="NZ_JBHVKT010000022.1"/>
</dbReference>
<feature type="transmembrane region" description="Helical" evidence="6">
    <location>
        <begin position="32"/>
        <end position="52"/>
    </location>
</feature>
<evidence type="ECO:0000256" key="5">
    <source>
        <dbReference type="ARBA" id="ARBA00023136"/>
    </source>
</evidence>
<feature type="transmembrane region" description="Helical" evidence="6">
    <location>
        <begin position="139"/>
        <end position="161"/>
    </location>
</feature>
<keyword evidence="5 6" id="KW-0472">Membrane</keyword>
<comment type="subcellular location">
    <subcellularLocation>
        <location evidence="1">Membrane</location>
        <topology evidence="1">Multi-pass membrane protein</topology>
    </subcellularLocation>
</comment>
<proteinExistence type="inferred from homology"/>
<dbReference type="OrthoDB" id="5189289at2"/>
<dbReference type="EMBL" id="MASU01000026">
    <property type="protein sequence ID" value="PXY17553.1"/>
    <property type="molecule type" value="Genomic_DNA"/>
</dbReference>
<evidence type="ECO:0000256" key="2">
    <source>
        <dbReference type="ARBA" id="ARBA00010544"/>
    </source>
</evidence>
<accession>A0A318L923</accession>
<keyword evidence="8" id="KW-1185">Reference proteome</keyword>
<sequence>MRQVPSATPGPIRQCAELARKDLRLELRAGEALLVTAPFGAVALLLVPLAIGSDAPLLRQVGPGLYWVVVLLFGVLVTLRQSAVEGPAQLAMLRLCGVHPAVRLAGRTLANAVLLVAFELLLTPVAIALYDPDLSGWPWLLPLFPLIAVGLAVLGTLASALAHGLAGRTTLGALLVVPLAAPLVLGATQTLAAARYARQPWAWLFLVLVIDLLIIVATALAARQLEESA</sequence>
<dbReference type="AlphaFoldDB" id="A0A318L923"/>
<dbReference type="PRINTS" id="PR01414">
    <property type="entry name" value="CCMBBIOGNSIS"/>
</dbReference>
<dbReference type="Proteomes" id="UP000247892">
    <property type="component" value="Unassembled WGS sequence"/>
</dbReference>
<reference evidence="7 8" key="1">
    <citation type="submission" date="2016-07" db="EMBL/GenBank/DDBJ databases">
        <title>Draft genome sequence of Prauserella sp. YIM 121212, isolated from alkaline soil.</title>
        <authorList>
            <person name="Ruckert C."/>
            <person name="Albersmeier A."/>
            <person name="Jiang C.-L."/>
            <person name="Jiang Y."/>
            <person name="Kalinowski J."/>
            <person name="Schneider O."/>
            <person name="Winkler A."/>
            <person name="Zotchev S.B."/>
        </authorList>
    </citation>
    <scope>NUCLEOTIDE SEQUENCE [LARGE SCALE GENOMIC DNA]</scope>
    <source>
        <strain evidence="7 8">YIM 121212</strain>
    </source>
</reference>
<comment type="similarity">
    <text evidence="2">Belongs to the CcmB/CycW/HelB family.</text>
</comment>
<evidence type="ECO:0000256" key="6">
    <source>
        <dbReference type="SAM" id="Phobius"/>
    </source>
</evidence>
<dbReference type="Pfam" id="PF03379">
    <property type="entry name" value="CcmB"/>
    <property type="match status" value="1"/>
</dbReference>
<dbReference type="GO" id="GO:0015232">
    <property type="term" value="F:heme transmembrane transporter activity"/>
    <property type="evidence" value="ECO:0007669"/>
    <property type="project" value="InterPro"/>
</dbReference>
<evidence type="ECO:0000256" key="3">
    <source>
        <dbReference type="ARBA" id="ARBA00022692"/>
    </source>
</evidence>
<organism evidence="7 8">
    <name type="scientific">Prauserella flavalba</name>
    <dbReference type="NCBI Taxonomy" id="1477506"/>
    <lineage>
        <taxon>Bacteria</taxon>
        <taxon>Bacillati</taxon>
        <taxon>Actinomycetota</taxon>
        <taxon>Actinomycetes</taxon>
        <taxon>Pseudonocardiales</taxon>
        <taxon>Pseudonocardiaceae</taxon>
        <taxon>Prauserella</taxon>
    </lineage>
</organism>
<comment type="caution">
    <text evidence="7">The sequence shown here is derived from an EMBL/GenBank/DDBJ whole genome shotgun (WGS) entry which is preliminary data.</text>
</comment>
<evidence type="ECO:0000313" key="8">
    <source>
        <dbReference type="Proteomes" id="UP000247892"/>
    </source>
</evidence>
<feature type="transmembrane region" description="Helical" evidence="6">
    <location>
        <begin position="64"/>
        <end position="83"/>
    </location>
</feature>
<dbReference type="GO" id="GO:0016020">
    <property type="term" value="C:membrane"/>
    <property type="evidence" value="ECO:0007669"/>
    <property type="project" value="UniProtKB-SubCell"/>
</dbReference>
<evidence type="ECO:0000256" key="4">
    <source>
        <dbReference type="ARBA" id="ARBA00022989"/>
    </source>
</evidence>
<feature type="transmembrane region" description="Helical" evidence="6">
    <location>
        <begin position="200"/>
        <end position="222"/>
    </location>
</feature>
<keyword evidence="3 6" id="KW-0812">Transmembrane</keyword>
<feature type="transmembrane region" description="Helical" evidence="6">
    <location>
        <begin position="173"/>
        <end position="194"/>
    </location>
</feature>
<feature type="transmembrane region" description="Helical" evidence="6">
    <location>
        <begin position="104"/>
        <end position="127"/>
    </location>
</feature>
<protein>
    <submittedName>
        <fullName evidence="7">ABC transporter permease</fullName>
    </submittedName>
</protein>
<name>A0A318L923_9PSEU</name>
<dbReference type="InterPro" id="IPR003544">
    <property type="entry name" value="Cyt_c_biogenesis_CcmB"/>
</dbReference>